<dbReference type="Gene3D" id="3.40.50.1390">
    <property type="entry name" value="Resolvase, N-terminal catalytic domain"/>
    <property type="match status" value="1"/>
</dbReference>
<dbReference type="Pfam" id="PF07508">
    <property type="entry name" value="Recombinase"/>
    <property type="match status" value="1"/>
</dbReference>
<name>A0A0G0WHY8_9BACT</name>
<accession>A0A0G0WHY8</accession>
<dbReference type="PROSITE" id="PS51737">
    <property type="entry name" value="RECOMBINASE_DNA_BIND"/>
    <property type="match status" value="1"/>
</dbReference>
<evidence type="ECO:0000313" key="3">
    <source>
        <dbReference type="Proteomes" id="UP000034753"/>
    </source>
</evidence>
<comment type="caution">
    <text evidence="2">The sequence shown here is derived from an EMBL/GenBank/DDBJ whole genome shotgun (WGS) entry which is preliminary data.</text>
</comment>
<gene>
    <name evidence="2" type="ORF">UU67_C0049G0003</name>
</gene>
<dbReference type="SMART" id="SM00857">
    <property type="entry name" value="Resolvase"/>
    <property type="match status" value="1"/>
</dbReference>
<dbReference type="InterPro" id="IPR050639">
    <property type="entry name" value="SSR_resolvase"/>
</dbReference>
<evidence type="ECO:0000313" key="2">
    <source>
        <dbReference type="EMBL" id="KKS12559.1"/>
    </source>
</evidence>
<dbReference type="AlphaFoldDB" id="A0A0G0WHY8"/>
<dbReference type="Gene3D" id="3.90.1750.20">
    <property type="entry name" value="Putative Large Serine Recombinase, Chain B, Domain 2"/>
    <property type="match status" value="1"/>
</dbReference>
<dbReference type="InterPro" id="IPR011109">
    <property type="entry name" value="DNA_bind_recombinase_dom"/>
</dbReference>
<dbReference type="InterPro" id="IPR038109">
    <property type="entry name" value="DNA_bind_recomb_sf"/>
</dbReference>
<feature type="domain" description="Recombinase" evidence="1">
    <location>
        <begin position="164"/>
        <end position="267"/>
    </location>
</feature>
<protein>
    <submittedName>
        <fullName evidence="2">Recombinase</fullName>
    </submittedName>
</protein>
<dbReference type="GO" id="GO:0000150">
    <property type="term" value="F:DNA strand exchange activity"/>
    <property type="evidence" value="ECO:0007669"/>
    <property type="project" value="InterPro"/>
</dbReference>
<proteinExistence type="predicted"/>
<dbReference type="CDD" id="cd00338">
    <property type="entry name" value="Ser_Recombinase"/>
    <property type="match status" value="1"/>
</dbReference>
<dbReference type="SUPFAM" id="SSF53041">
    <property type="entry name" value="Resolvase-like"/>
    <property type="match status" value="1"/>
</dbReference>
<dbReference type="InterPro" id="IPR006119">
    <property type="entry name" value="Resolv_N"/>
</dbReference>
<sequence length="540" mass="62799">MSNDNQTNNLKYFVYCRKSSDAEDRQIKSIPDQLRELKEYIEKWNLNIVETLTESNSAFVPGRKVFNEMMARFEKGEANALLVWHLNRVARNPVDSGQVIWFVDNKKILQVETPSKQYGNTPDDKFYMALEFTQSKKYSDDLSEVVKRGIRGKFERGEYPNLAPIGYINFRNHGISNIEPDPESASLIRKTFQEYATGKYSLGQMTKTVFSWGLRTRRGKPVSKSHLHRILQNTVYFGLMIHEGNEYWGSFEPLIEVQTVLTSKSKPKKLTNDWAYAGLMKCGCGCGANVIFEHKRKFNKKKGEWQDYYYSHSSRRCSPCNQPVITLSELEKQIDEKLAPVTIDEETWCLGIKLLNKKYESEAKRRADVVKGQQRQFQRIQDELDGYFKMRAREEITTEEFVEKKKNLLAQQKQLQAKINEGFEGQRTWLELAEDFFTIAFQAREMLNSDDLEAKRKAVQKVGWNLMLKDERLIWTYQKPYDVLLKPTYRSDLRRGWDSNPRSSCLDSRFQDDRTSPLCDLSKCGGGGIRTHVSLIGSRV</sequence>
<dbReference type="Pfam" id="PF00239">
    <property type="entry name" value="Resolvase"/>
    <property type="match status" value="1"/>
</dbReference>
<organism evidence="2 3">
    <name type="scientific">Candidatus Daviesbacteria bacterium GW2011_GWB1_41_5</name>
    <dbReference type="NCBI Taxonomy" id="1618429"/>
    <lineage>
        <taxon>Bacteria</taxon>
        <taxon>Candidatus Daviesiibacteriota</taxon>
    </lineage>
</organism>
<evidence type="ECO:0000259" key="1">
    <source>
        <dbReference type="PROSITE" id="PS51737"/>
    </source>
</evidence>
<dbReference type="GO" id="GO:0003677">
    <property type="term" value="F:DNA binding"/>
    <property type="evidence" value="ECO:0007669"/>
    <property type="project" value="InterPro"/>
</dbReference>
<dbReference type="EMBL" id="LCBN01000049">
    <property type="protein sequence ID" value="KKS12559.1"/>
    <property type="molecule type" value="Genomic_DNA"/>
</dbReference>
<dbReference type="Proteomes" id="UP000034753">
    <property type="component" value="Unassembled WGS sequence"/>
</dbReference>
<dbReference type="PANTHER" id="PTHR30461:SF23">
    <property type="entry name" value="DNA RECOMBINASE-RELATED"/>
    <property type="match status" value="1"/>
</dbReference>
<dbReference type="PANTHER" id="PTHR30461">
    <property type="entry name" value="DNA-INVERTASE FROM LAMBDOID PROPHAGE"/>
    <property type="match status" value="1"/>
</dbReference>
<reference evidence="2 3" key="1">
    <citation type="journal article" date="2015" name="Nature">
        <title>rRNA introns, odd ribosomes, and small enigmatic genomes across a large radiation of phyla.</title>
        <authorList>
            <person name="Brown C.T."/>
            <person name="Hug L.A."/>
            <person name="Thomas B.C."/>
            <person name="Sharon I."/>
            <person name="Castelle C.J."/>
            <person name="Singh A."/>
            <person name="Wilkins M.J."/>
            <person name="Williams K.H."/>
            <person name="Banfield J.F."/>
        </authorList>
    </citation>
    <scope>NUCLEOTIDE SEQUENCE [LARGE SCALE GENOMIC DNA]</scope>
</reference>
<dbReference type="InterPro" id="IPR036162">
    <property type="entry name" value="Resolvase-like_N_sf"/>
</dbReference>